<dbReference type="GO" id="GO:0000978">
    <property type="term" value="F:RNA polymerase II cis-regulatory region sequence-specific DNA binding"/>
    <property type="evidence" value="ECO:0007669"/>
    <property type="project" value="TreeGrafter"/>
</dbReference>
<dbReference type="PROSITE" id="PS50217">
    <property type="entry name" value="BZIP"/>
    <property type="match status" value="1"/>
</dbReference>
<dbReference type="SUPFAM" id="SSF57959">
    <property type="entry name" value="Leucine zipper domain"/>
    <property type="match status" value="1"/>
</dbReference>
<keyword evidence="4" id="KW-0804">Transcription</keyword>
<dbReference type="STRING" id="34508.A0A4U8UYY7"/>
<feature type="domain" description="BZIP" evidence="7">
    <location>
        <begin position="126"/>
        <end position="178"/>
    </location>
</feature>
<feature type="compositionally biased region" description="Basic and acidic residues" evidence="6">
    <location>
        <begin position="130"/>
        <end position="149"/>
    </location>
</feature>
<comment type="caution">
    <text evidence="8">The sequence shown here is derived from an EMBL/GenBank/DDBJ whole genome shotgun (WGS) entry which is preliminary data.</text>
</comment>
<accession>A0A4U8UYY7</accession>
<protein>
    <recommendedName>
        <fullName evidence="7">BZIP domain-containing protein</fullName>
    </recommendedName>
</protein>
<evidence type="ECO:0000313" key="9">
    <source>
        <dbReference type="Proteomes" id="UP000298663"/>
    </source>
</evidence>
<evidence type="ECO:0000256" key="1">
    <source>
        <dbReference type="ARBA" id="ARBA00004123"/>
    </source>
</evidence>
<evidence type="ECO:0000256" key="4">
    <source>
        <dbReference type="ARBA" id="ARBA00023163"/>
    </source>
</evidence>
<evidence type="ECO:0000259" key="7">
    <source>
        <dbReference type="PROSITE" id="PS50217"/>
    </source>
</evidence>
<reference evidence="8 9" key="1">
    <citation type="journal article" date="2015" name="Genome Biol.">
        <title>Comparative genomics of Steinernema reveals deeply conserved gene regulatory networks.</title>
        <authorList>
            <person name="Dillman A.R."/>
            <person name="Macchietto M."/>
            <person name="Porter C.F."/>
            <person name="Rogers A."/>
            <person name="Williams B."/>
            <person name="Antoshechkin I."/>
            <person name="Lee M.M."/>
            <person name="Goodwin Z."/>
            <person name="Lu X."/>
            <person name="Lewis E.E."/>
            <person name="Goodrich-Blair H."/>
            <person name="Stock S.P."/>
            <person name="Adams B.J."/>
            <person name="Sternberg P.W."/>
            <person name="Mortazavi A."/>
        </authorList>
    </citation>
    <scope>NUCLEOTIDE SEQUENCE [LARGE SCALE GENOMIC DNA]</scope>
    <source>
        <strain evidence="8 9">ALL</strain>
    </source>
</reference>
<dbReference type="AlphaFoldDB" id="A0A4U8UYY7"/>
<gene>
    <name evidence="8" type="ORF">L596_005415</name>
</gene>
<name>A0A4U8UYY7_STECR</name>
<evidence type="ECO:0000313" key="8">
    <source>
        <dbReference type="EMBL" id="TMS38766.1"/>
    </source>
</evidence>
<sequence>MAAEVQSAENCYGGGDNQFKAMQMCWPNFDHFYGSGGPYPSSHNTSVASDSTVIPDTLFRQCPPTLGSGPTQHFHELPILASIAFFFSEFVVFQEEEAEADPGRAKRRGKYCFIESKSTLQAYYARRHRNNESAKKSREMRRKKEDEREHTMKLLELENQRLRIEIEGLKQNLLHLQQVHYQAQAQLQSTQLS</sequence>
<organism evidence="8 9">
    <name type="scientific">Steinernema carpocapsae</name>
    <name type="common">Entomopathogenic nematode</name>
    <dbReference type="NCBI Taxonomy" id="34508"/>
    <lineage>
        <taxon>Eukaryota</taxon>
        <taxon>Metazoa</taxon>
        <taxon>Ecdysozoa</taxon>
        <taxon>Nematoda</taxon>
        <taxon>Chromadorea</taxon>
        <taxon>Rhabditida</taxon>
        <taxon>Tylenchina</taxon>
        <taxon>Panagrolaimomorpha</taxon>
        <taxon>Strongyloidoidea</taxon>
        <taxon>Steinernematidae</taxon>
        <taxon>Steinernema</taxon>
    </lineage>
</organism>
<dbReference type="InterPro" id="IPR046347">
    <property type="entry name" value="bZIP_sf"/>
</dbReference>
<evidence type="ECO:0000256" key="6">
    <source>
        <dbReference type="SAM" id="MobiDB-lite"/>
    </source>
</evidence>
<comment type="subcellular location">
    <subcellularLocation>
        <location evidence="1">Nucleus</location>
    </subcellularLocation>
</comment>
<evidence type="ECO:0000256" key="2">
    <source>
        <dbReference type="ARBA" id="ARBA00023015"/>
    </source>
</evidence>
<evidence type="ECO:0000256" key="3">
    <source>
        <dbReference type="ARBA" id="ARBA00023125"/>
    </source>
</evidence>
<dbReference type="OrthoDB" id="10596180at2759"/>
<dbReference type="PANTHER" id="PTHR11988:SF27">
    <property type="entry name" value="GH27708P"/>
    <property type="match status" value="1"/>
</dbReference>
<evidence type="ECO:0000256" key="5">
    <source>
        <dbReference type="ARBA" id="ARBA00023242"/>
    </source>
</evidence>
<proteinExistence type="predicted"/>
<dbReference type="CDD" id="cd14695">
    <property type="entry name" value="bZIP_HLF"/>
    <property type="match status" value="1"/>
</dbReference>
<keyword evidence="9" id="KW-1185">Reference proteome</keyword>
<dbReference type="EMBL" id="AZBU02000001">
    <property type="protein sequence ID" value="TMS38766.1"/>
    <property type="molecule type" value="Genomic_DNA"/>
</dbReference>
<keyword evidence="3" id="KW-0238">DNA-binding</keyword>
<dbReference type="InterPro" id="IPR040223">
    <property type="entry name" value="PAR_bZIP"/>
</dbReference>
<dbReference type="Proteomes" id="UP000298663">
    <property type="component" value="Unassembled WGS sequence"/>
</dbReference>
<dbReference type="PANTHER" id="PTHR11988">
    <property type="entry name" value="THYROTROPH EMBRYONIC FACTOR RELATED"/>
    <property type="match status" value="1"/>
</dbReference>
<reference evidence="8 9" key="2">
    <citation type="journal article" date="2019" name="G3 (Bethesda)">
        <title>Hybrid Assembly of the Genome of the Entomopathogenic Nematode Steinernema carpocapsae Identifies the X-Chromosome.</title>
        <authorList>
            <person name="Serra L."/>
            <person name="Macchietto M."/>
            <person name="Macias-Munoz A."/>
            <person name="McGill C.J."/>
            <person name="Rodriguez I.M."/>
            <person name="Rodriguez B."/>
            <person name="Murad R."/>
            <person name="Mortazavi A."/>
        </authorList>
    </citation>
    <scope>NUCLEOTIDE SEQUENCE [LARGE SCALE GENOMIC DNA]</scope>
    <source>
        <strain evidence="8 9">ALL</strain>
    </source>
</reference>
<keyword evidence="5" id="KW-0539">Nucleus</keyword>
<dbReference type="GO" id="GO:0005634">
    <property type="term" value="C:nucleus"/>
    <property type="evidence" value="ECO:0007669"/>
    <property type="project" value="UniProtKB-SubCell"/>
</dbReference>
<dbReference type="Gene3D" id="1.20.5.170">
    <property type="match status" value="1"/>
</dbReference>
<dbReference type="InterPro" id="IPR004827">
    <property type="entry name" value="bZIP"/>
</dbReference>
<dbReference type="Pfam" id="PF07716">
    <property type="entry name" value="bZIP_2"/>
    <property type="match status" value="1"/>
</dbReference>
<dbReference type="GO" id="GO:0000981">
    <property type="term" value="F:DNA-binding transcription factor activity, RNA polymerase II-specific"/>
    <property type="evidence" value="ECO:0007669"/>
    <property type="project" value="TreeGrafter"/>
</dbReference>
<keyword evidence="2" id="KW-0805">Transcription regulation</keyword>
<feature type="region of interest" description="Disordered" evidence="6">
    <location>
        <begin position="127"/>
        <end position="149"/>
    </location>
</feature>